<dbReference type="Pfam" id="PF20911">
    <property type="entry name" value="GP7"/>
    <property type="match status" value="1"/>
</dbReference>
<gene>
    <name evidence="1" type="ORF">AOC05_04975</name>
</gene>
<evidence type="ECO:0000313" key="2">
    <source>
        <dbReference type="Proteomes" id="UP000062833"/>
    </source>
</evidence>
<dbReference type="OrthoDB" id="3514784at2"/>
<protein>
    <recommendedName>
        <fullName evidence="3">Major structural phage protein</fullName>
    </recommendedName>
</protein>
<dbReference type="SUPFAM" id="SSF56563">
    <property type="entry name" value="Major capsid protein gp5"/>
    <property type="match status" value="1"/>
</dbReference>
<evidence type="ECO:0000313" key="1">
    <source>
        <dbReference type="EMBL" id="ALE91826.1"/>
    </source>
</evidence>
<keyword evidence="2" id="KW-1185">Reference proteome</keyword>
<organism evidence="1 2">
    <name type="scientific">Arthrobacter alpinus</name>
    <dbReference type="NCBI Taxonomy" id="656366"/>
    <lineage>
        <taxon>Bacteria</taxon>
        <taxon>Bacillati</taxon>
        <taxon>Actinomycetota</taxon>
        <taxon>Actinomycetes</taxon>
        <taxon>Micrococcales</taxon>
        <taxon>Micrococcaceae</taxon>
        <taxon>Arthrobacter</taxon>
    </lineage>
</organism>
<proteinExistence type="predicted"/>
<dbReference type="Proteomes" id="UP000062833">
    <property type="component" value="Chromosome"/>
</dbReference>
<evidence type="ECO:0008006" key="3">
    <source>
        <dbReference type="Google" id="ProtNLM"/>
    </source>
</evidence>
<name>A0A0M4RNH1_9MICC</name>
<sequence>MAITLVEAAKLSQNTLARGVMETFVQASPILDRIPFMTIEGNAFAYNEEATLPGIAFRGVNEAYVESTGTFNQKSESLVILGGDADVDKFIVQTRGNLNDQRAEQTALKVKAASYKFQDTFFNGDVSVDTKSFDGLKKRLTGAQVISAGTNGIPVLGNGGTDTHSFMDKLDELIASVPGLDASNGAIYANAAIIGKLRSAGRRVGGVEIVREDLTGKRIVTWNGVPLLDAGANLAGTSVIPQTETQGTASGTASSIYAVRFGGSEGDQAVTGLTNGGVQVYDLGELQEKPAYRTRIEFYTGLGVFGGKAAARLTGVLNA</sequence>
<dbReference type="AlphaFoldDB" id="A0A0M4RNH1"/>
<dbReference type="NCBIfam" id="NF045672">
    <property type="entry name" value="MCP_gp7_epsi_15"/>
    <property type="match status" value="1"/>
</dbReference>
<dbReference type="EMBL" id="CP012677">
    <property type="protein sequence ID" value="ALE91826.1"/>
    <property type="molecule type" value="Genomic_DNA"/>
</dbReference>
<reference evidence="2" key="1">
    <citation type="submission" date="2015-09" db="EMBL/GenBank/DDBJ databases">
        <title>Complete genome of Arthrobacter alpinus strain R3.8.</title>
        <authorList>
            <person name="See-Too W.S."/>
            <person name="Chan K.G."/>
        </authorList>
    </citation>
    <scope>NUCLEOTIDE SEQUENCE [LARGE SCALE GENOMIC DNA]</scope>
    <source>
        <strain evidence="2">R3.8</strain>
    </source>
</reference>
<accession>A0A0M4RNH1</accession>
<dbReference type="InterPro" id="IPR048813">
    <property type="entry name" value="GP7-like"/>
</dbReference>
<dbReference type="PATRIC" id="fig|656366.3.peg.1071"/>
<dbReference type="RefSeq" id="WP_062006174.1">
    <property type="nucleotide sequence ID" value="NZ_CP012677.1"/>
</dbReference>
<dbReference type="KEGG" id="aaq:AOC05_04975"/>